<dbReference type="AlphaFoldDB" id="A0A8S0TUM9"/>
<comment type="caution">
    <text evidence="2">The sequence shown here is derived from an EMBL/GenBank/DDBJ whole genome shotgun (WGS) entry which is preliminary data.</text>
</comment>
<protein>
    <submittedName>
        <fullName evidence="2">Ty3 gypsy retrotransposon</fullName>
    </submittedName>
</protein>
<feature type="non-terminal residue" evidence="2">
    <location>
        <position position="1"/>
    </location>
</feature>
<dbReference type="PANTHER" id="PTHR35046">
    <property type="entry name" value="ZINC KNUCKLE (CCHC-TYPE) FAMILY PROTEIN"/>
    <property type="match status" value="1"/>
</dbReference>
<feature type="non-terminal residue" evidence="2">
    <location>
        <position position="103"/>
    </location>
</feature>
<proteinExistence type="predicted"/>
<dbReference type="GO" id="GO:0003676">
    <property type="term" value="F:nucleic acid binding"/>
    <property type="evidence" value="ECO:0007669"/>
    <property type="project" value="InterPro"/>
</dbReference>
<dbReference type="Gene3D" id="3.30.420.10">
    <property type="entry name" value="Ribonuclease H-like superfamily/Ribonuclease H"/>
    <property type="match status" value="1"/>
</dbReference>
<dbReference type="SUPFAM" id="SSF53098">
    <property type="entry name" value="Ribonuclease H-like"/>
    <property type="match status" value="1"/>
</dbReference>
<name>A0A8S0TUM9_OLEEU</name>
<dbReference type="Gene3D" id="1.10.340.70">
    <property type="match status" value="1"/>
</dbReference>
<accession>A0A8S0TUM9</accession>
<reference evidence="2 3" key="1">
    <citation type="submission" date="2019-12" db="EMBL/GenBank/DDBJ databases">
        <authorList>
            <person name="Alioto T."/>
            <person name="Alioto T."/>
            <person name="Gomez Garrido J."/>
        </authorList>
    </citation>
    <scope>NUCLEOTIDE SEQUENCE [LARGE SCALE GENOMIC DNA]</scope>
</reference>
<sequence length="103" mass="11744">LNFYWKGMKGMVRNFVRACHVCQTHKAELVKPAGLLSPLPIPRHVWTDISMDFIEGLPTSKGKSAIFVVVYKLSKFAHFIPISHPYTATSIAQVFFDNVFKLY</sequence>
<evidence type="ECO:0000313" key="3">
    <source>
        <dbReference type="Proteomes" id="UP000594638"/>
    </source>
</evidence>
<dbReference type="OrthoDB" id="909526at2759"/>
<dbReference type="InterPro" id="IPR012337">
    <property type="entry name" value="RNaseH-like_sf"/>
</dbReference>
<evidence type="ECO:0000313" key="2">
    <source>
        <dbReference type="EMBL" id="CAA3009136.1"/>
    </source>
</evidence>
<dbReference type="Proteomes" id="UP000594638">
    <property type="component" value="Unassembled WGS sequence"/>
</dbReference>
<keyword evidence="3" id="KW-1185">Reference proteome</keyword>
<dbReference type="InterPro" id="IPR036397">
    <property type="entry name" value="RNaseH_sf"/>
</dbReference>
<dbReference type="InterPro" id="IPR041588">
    <property type="entry name" value="Integrase_H2C2"/>
</dbReference>
<gene>
    <name evidence="2" type="ORF">OLEA9_A057222</name>
</gene>
<organism evidence="2 3">
    <name type="scientific">Olea europaea subsp. europaea</name>
    <dbReference type="NCBI Taxonomy" id="158383"/>
    <lineage>
        <taxon>Eukaryota</taxon>
        <taxon>Viridiplantae</taxon>
        <taxon>Streptophyta</taxon>
        <taxon>Embryophyta</taxon>
        <taxon>Tracheophyta</taxon>
        <taxon>Spermatophyta</taxon>
        <taxon>Magnoliopsida</taxon>
        <taxon>eudicotyledons</taxon>
        <taxon>Gunneridae</taxon>
        <taxon>Pentapetalae</taxon>
        <taxon>asterids</taxon>
        <taxon>lamiids</taxon>
        <taxon>Lamiales</taxon>
        <taxon>Oleaceae</taxon>
        <taxon>Oleeae</taxon>
        <taxon>Olea</taxon>
    </lineage>
</organism>
<dbReference type="PANTHER" id="PTHR35046:SF18">
    <property type="entry name" value="RNA-DIRECTED DNA POLYMERASE"/>
    <property type="match status" value="1"/>
</dbReference>
<evidence type="ECO:0000259" key="1">
    <source>
        <dbReference type="Pfam" id="PF17921"/>
    </source>
</evidence>
<dbReference type="Pfam" id="PF17921">
    <property type="entry name" value="Integrase_H2C2"/>
    <property type="match status" value="1"/>
</dbReference>
<feature type="domain" description="Integrase zinc-binding" evidence="1">
    <location>
        <begin position="2"/>
        <end position="27"/>
    </location>
</feature>
<dbReference type="EMBL" id="CACTIH010007312">
    <property type="protein sequence ID" value="CAA3009136.1"/>
    <property type="molecule type" value="Genomic_DNA"/>
</dbReference>